<sequence length="247" mass="25803">MRTVGVDLAAEPKKTALAIVDWSGGVARVESVRLGAGNDAVTEAVLACDRAGIDAPFGWPDAFVRMVSEHHAGRLSASSGLANREGRRPLTKRRTDLVVQAATGISPLSVSADLIAHVALRCAGILADLGRLGVDVGRVDGRVVEAYPAAALRTWGLVSRGYKSAQNRVTLGELVDALLAAADWLDLGAFQTICRESDDALDAVLAAVIARAAAVGCTALPEGDDRAVAEREGWIHVPTGDLQSLRP</sequence>
<evidence type="ECO:0000313" key="1">
    <source>
        <dbReference type="EMBL" id="AII09411.1"/>
    </source>
</evidence>
<organism evidence="1 2">
    <name type="scientific">Rhodococcus opacus</name>
    <name type="common">Nocardia opaca</name>
    <dbReference type="NCBI Taxonomy" id="37919"/>
    <lineage>
        <taxon>Bacteria</taxon>
        <taxon>Bacillati</taxon>
        <taxon>Actinomycetota</taxon>
        <taxon>Actinomycetes</taxon>
        <taxon>Mycobacteriales</taxon>
        <taxon>Nocardiaceae</taxon>
        <taxon>Rhodococcus</taxon>
    </lineage>
</organism>
<evidence type="ECO:0000313" key="2">
    <source>
        <dbReference type="Proteomes" id="UP000028488"/>
    </source>
</evidence>
<evidence type="ECO:0008006" key="3">
    <source>
        <dbReference type="Google" id="ProtNLM"/>
    </source>
</evidence>
<dbReference type="AlphaFoldDB" id="A0A076EUC6"/>
<name>A0A076EUC6_RHOOP</name>
<dbReference type="eggNOG" id="COG2410">
    <property type="taxonomic scope" value="Bacteria"/>
</dbReference>
<dbReference type="EMBL" id="CP008947">
    <property type="protein sequence ID" value="AII09411.1"/>
    <property type="molecule type" value="Genomic_DNA"/>
</dbReference>
<gene>
    <name evidence="1" type="ORF">EP51_34130</name>
</gene>
<dbReference type="RefSeq" id="WP_128641685.1">
    <property type="nucleotide sequence ID" value="NZ_CP008947.1"/>
</dbReference>
<dbReference type="Pfam" id="PF04250">
    <property type="entry name" value="DUF429"/>
    <property type="match status" value="1"/>
</dbReference>
<dbReference type="Proteomes" id="UP000028488">
    <property type="component" value="Chromosome"/>
</dbReference>
<dbReference type="InterPro" id="IPR007362">
    <property type="entry name" value="DUF429"/>
</dbReference>
<reference evidence="1 2" key="1">
    <citation type="submission" date="2014-07" db="EMBL/GenBank/DDBJ databases">
        <title>Genome Sequence of Rhodococcus opacus Strain R7, a Biodegrader of Mono- and Polycyclic Aromatic Hydrocarbons.</title>
        <authorList>
            <person name="Di Gennaro P."/>
            <person name="Zampolli J."/>
            <person name="Presti I."/>
            <person name="Cappelletti M."/>
            <person name="D'Ursi P."/>
            <person name="Orro A."/>
            <person name="Mezzelani A."/>
            <person name="Milanesi L."/>
        </authorList>
    </citation>
    <scope>NUCLEOTIDE SEQUENCE [LARGE SCALE GENOMIC DNA]</scope>
    <source>
        <strain evidence="1 2">R7</strain>
    </source>
</reference>
<protein>
    <recommendedName>
        <fullName evidence="3">DUF429 domain-containing protein</fullName>
    </recommendedName>
</protein>
<accession>A0A076EUC6</accession>
<proteinExistence type="predicted"/>